<proteinExistence type="predicted"/>
<dbReference type="EMBL" id="RWKA01000022">
    <property type="protein sequence ID" value="TGB36973.1"/>
    <property type="molecule type" value="Genomic_DNA"/>
</dbReference>
<gene>
    <name evidence="1" type="ORF">EJD98_28070</name>
</gene>
<sequence length="420" mass="46581">MHESRPALRPSDQLGRVDHTLHGQMVGPVHVGSSSATPGADQNDRRCTGISLPLEKIAAESEDFLLQTYPQHLRHFCRRPLVVASVFVCVNVAVAGITTSIFGGFTEGAKVNLTQDSGIIPAQLLAFAAFYYYLQMPKRFSKTLIELRNNGVFASDDIRIGCRVSRLSYDSRIRMIPIFGALIVGVLIALVTTLRIFRTPETVYWFDLNHVNSVPLVIGWMLTWLALSGVATSMAVSGAALSSIFAGNKILVHSLHPDKCGGFSPVGKFSFLLTSMALFPGIMIVVFAWTSIENNTLRSDYPLLILEGVLYLVIVPLLFYLPIRGAHKAMVAYRDDLIRETYERYSDEHLSKRNVQDKEGSASINSAVDQMDILKRLAVHESAYPVWPFSFRTRAGVFLNSILPLAFTLIGVVFDNYLNH</sequence>
<dbReference type="AlphaFoldDB" id="A0A4Z0HZ53"/>
<comment type="caution">
    <text evidence="1">The sequence shown here is derived from an EMBL/GenBank/DDBJ whole genome shotgun (WGS) entry which is preliminary data.</text>
</comment>
<dbReference type="Proteomes" id="UP000297792">
    <property type="component" value="Unassembled WGS sequence"/>
</dbReference>
<organism evidence="1 2">
    <name type="scientific">Mycolicibacterium peregrinum</name>
    <name type="common">Mycobacterium peregrinum</name>
    <dbReference type="NCBI Taxonomy" id="43304"/>
    <lineage>
        <taxon>Bacteria</taxon>
        <taxon>Bacillati</taxon>
        <taxon>Actinomycetota</taxon>
        <taxon>Actinomycetes</taxon>
        <taxon>Mycobacteriales</taxon>
        <taxon>Mycobacteriaceae</taxon>
        <taxon>Mycolicibacterium</taxon>
    </lineage>
</organism>
<protein>
    <submittedName>
        <fullName evidence="1">Uncharacterized protein</fullName>
    </submittedName>
</protein>
<evidence type="ECO:0000313" key="2">
    <source>
        <dbReference type="Proteomes" id="UP000297792"/>
    </source>
</evidence>
<accession>A0A4Z0HZ53</accession>
<keyword evidence="2" id="KW-1185">Reference proteome</keyword>
<reference evidence="1 2" key="1">
    <citation type="submission" date="2018-12" db="EMBL/GenBank/DDBJ databases">
        <title>Draft genome sequences of Mycolicibacterium peregrinum isolated from a pig with lymphadenitis and from soil on the same Japanese pig farm.</title>
        <authorList>
            <person name="Komatsu T."/>
            <person name="Ohya K."/>
            <person name="Sawai K."/>
            <person name="Odoi J.O."/>
            <person name="Otsu K."/>
            <person name="Ota A."/>
            <person name="Ito T."/>
            <person name="Kawai M."/>
            <person name="Maruyama F."/>
        </authorList>
    </citation>
    <scope>NUCLEOTIDE SEQUENCE [LARGE SCALE GENOMIC DNA]</scope>
    <source>
        <strain evidence="1 2">138</strain>
    </source>
</reference>
<dbReference type="RefSeq" id="WP_135359133.1">
    <property type="nucleotide sequence ID" value="NZ_RWJZ01000001.1"/>
</dbReference>
<name>A0A4Z0HZ53_MYCPR</name>
<evidence type="ECO:0000313" key="1">
    <source>
        <dbReference type="EMBL" id="TGB36973.1"/>
    </source>
</evidence>